<dbReference type="PIRSF" id="PIRSF002741">
    <property type="entry name" value="MppA"/>
    <property type="match status" value="1"/>
</dbReference>
<proteinExistence type="inferred from homology"/>
<comment type="subcellular location">
    <subcellularLocation>
        <location evidence="1">Periplasm</location>
    </subcellularLocation>
</comment>
<evidence type="ECO:0000313" key="7">
    <source>
        <dbReference type="Proteomes" id="UP001518989"/>
    </source>
</evidence>
<evidence type="ECO:0000259" key="5">
    <source>
        <dbReference type="Pfam" id="PF00496"/>
    </source>
</evidence>
<evidence type="ECO:0000313" key="6">
    <source>
        <dbReference type="EMBL" id="MBO1077703.1"/>
    </source>
</evidence>
<dbReference type="CDD" id="cd00995">
    <property type="entry name" value="PBP2_NikA_DppA_OppA_like"/>
    <property type="match status" value="1"/>
</dbReference>
<gene>
    <name evidence="6" type="ORF">IAI61_01575</name>
</gene>
<dbReference type="Proteomes" id="UP001518989">
    <property type="component" value="Unassembled WGS sequence"/>
</dbReference>
<feature type="domain" description="Solute-binding protein family 5" evidence="5">
    <location>
        <begin position="77"/>
        <end position="426"/>
    </location>
</feature>
<dbReference type="Gene3D" id="3.40.190.10">
    <property type="entry name" value="Periplasmic binding protein-like II"/>
    <property type="match status" value="1"/>
</dbReference>
<dbReference type="InterPro" id="IPR000914">
    <property type="entry name" value="SBP_5_dom"/>
</dbReference>
<feature type="signal peptide" evidence="4">
    <location>
        <begin position="1"/>
        <end position="29"/>
    </location>
</feature>
<evidence type="ECO:0000256" key="4">
    <source>
        <dbReference type="SAM" id="SignalP"/>
    </source>
</evidence>
<dbReference type="Gene3D" id="3.10.105.10">
    <property type="entry name" value="Dipeptide-binding Protein, Domain 3"/>
    <property type="match status" value="1"/>
</dbReference>
<keyword evidence="3 4" id="KW-0732">Signal</keyword>
<dbReference type="InterPro" id="IPR030678">
    <property type="entry name" value="Peptide/Ni-bd"/>
</dbReference>
<accession>A0ABS3KM93</accession>
<reference evidence="6 7" key="1">
    <citation type="submission" date="2020-09" db="EMBL/GenBank/DDBJ databases">
        <title>Roseomonas.</title>
        <authorList>
            <person name="Zhu W."/>
        </authorList>
    </citation>
    <scope>NUCLEOTIDE SEQUENCE [LARGE SCALE GENOMIC DNA]</scope>
    <source>
        <strain evidence="6 7">573</strain>
    </source>
</reference>
<protein>
    <submittedName>
        <fullName evidence="6">ABC transporter substrate-binding protein</fullName>
    </submittedName>
</protein>
<dbReference type="PANTHER" id="PTHR30290:SF38">
    <property type="entry name" value="D,D-DIPEPTIDE-BINDING PERIPLASMIC PROTEIN DDPA-RELATED"/>
    <property type="match status" value="1"/>
</dbReference>
<dbReference type="Pfam" id="PF00496">
    <property type="entry name" value="SBP_bac_5"/>
    <property type="match status" value="1"/>
</dbReference>
<name>A0ABS3KM93_9PROT</name>
<sequence>MTASAISRRSALTMAAALAAATAPRSARAAEARGPAVLAIDTVATLDPAHARATGGNLSVLSQVLSSLTTLDASGRLVGDLATGWEVDAATRFTFHLNPAARFQNGKPLDASVVAWNFQRMMDPAIRATANTDLGLIDRVEAAGPHTVVFHTKRPWLELPRRLSWMFMLEPEWTGTHNPKVEVNASGAYRMVSFDPGGDIVLERNPDFHGPAPAIEKVLYRGIDSPAARISGIRGGEIDATLRIDPIDMAQLLTLPDYTVGAREGQRFHVLKFHFGNRALADIRVRQAINYAINKDAITKAIFRGYVGAGTTQVLNPQTPGFNDSYKPWPYDPARAKALLAEAGYAGGLSLTLKTSVEGSSLAVSPICQIIAAQLGQVGIRLQVALLPYSAFLALRTQPELAPDFTYAGYVSQSNSATELFGQYSSKGPYAFGPMPMTFDRAVEVQREALEADQQIRDIKAASQAMLDDVLEVFLFIQPQTFAVSKRLRWQARSDDWIKASDMSWA</sequence>
<organism evidence="6 7">
    <name type="scientific">Roseomonas haemaphysalidis</name>
    <dbReference type="NCBI Taxonomy" id="2768162"/>
    <lineage>
        <taxon>Bacteria</taxon>
        <taxon>Pseudomonadati</taxon>
        <taxon>Pseudomonadota</taxon>
        <taxon>Alphaproteobacteria</taxon>
        <taxon>Acetobacterales</taxon>
        <taxon>Roseomonadaceae</taxon>
        <taxon>Roseomonas</taxon>
    </lineage>
</organism>
<dbReference type="InterPro" id="IPR006311">
    <property type="entry name" value="TAT_signal"/>
</dbReference>
<dbReference type="SUPFAM" id="SSF53850">
    <property type="entry name" value="Periplasmic binding protein-like II"/>
    <property type="match status" value="1"/>
</dbReference>
<dbReference type="PANTHER" id="PTHR30290">
    <property type="entry name" value="PERIPLASMIC BINDING COMPONENT OF ABC TRANSPORTER"/>
    <property type="match status" value="1"/>
</dbReference>
<comment type="similarity">
    <text evidence="2">Belongs to the bacterial solute-binding protein 5 family.</text>
</comment>
<keyword evidence="7" id="KW-1185">Reference proteome</keyword>
<evidence type="ECO:0000256" key="1">
    <source>
        <dbReference type="ARBA" id="ARBA00004418"/>
    </source>
</evidence>
<comment type="caution">
    <text evidence="6">The sequence shown here is derived from an EMBL/GenBank/DDBJ whole genome shotgun (WGS) entry which is preliminary data.</text>
</comment>
<dbReference type="RefSeq" id="WP_207415110.1">
    <property type="nucleotide sequence ID" value="NZ_CP061177.1"/>
</dbReference>
<evidence type="ECO:0000256" key="3">
    <source>
        <dbReference type="ARBA" id="ARBA00022729"/>
    </source>
</evidence>
<dbReference type="PROSITE" id="PS51318">
    <property type="entry name" value="TAT"/>
    <property type="match status" value="1"/>
</dbReference>
<dbReference type="EMBL" id="JACTNG010000001">
    <property type="protein sequence ID" value="MBO1077703.1"/>
    <property type="molecule type" value="Genomic_DNA"/>
</dbReference>
<evidence type="ECO:0000256" key="2">
    <source>
        <dbReference type="ARBA" id="ARBA00005695"/>
    </source>
</evidence>
<feature type="chain" id="PRO_5047526343" evidence="4">
    <location>
        <begin position="30"/>
        <end position="506"/>
    </location>
</feature>
<dbReference type="InterPro" id="IPR039424">
    <property type="entry name" value="SBP_5"/>
</dbReference>